<feature type="compositionally biased region" description="Acidic residues" evidence="4">
    <location>
        <begin position="47"/>
        <end position="63"/>
    </location>
</feature>
<feature type="compositionally biased region" description="Polar residues" evidence="4">
    <location>
        <begin position="560"/>
        <end position="570"/>
    </location>
</feature>
<feature type="compositionally biased region" description="Basic and acidic residues" evidence="4">
    <location>
        <begin position="416"/>
        <end position="425"/>
    </location>
</feature>
<comment type="subcellular location">
    <subcellularLocation>
        <location evidence="1">Nucleus</location>
        <location evidence="1">Nucleolus</location>
    </subcellularLocation>
</comment>
<feature type="compositionally biased region" description="Basic and acidic residues" evidence="4">
    <location>
        <begin position="529"/>
        <end position="542"/>
    </location>
</feature>
<dbReference type="EMBL" id="HBIS01003050">
    <property type="protein sequence ID" value="CAE0608918.1"/>
    <property type="molecule type" value="Transcribed_RNA"/>
</dbReference>
<gene>
    <name evidence="5" type="ORF">PSAL00342_LOCUS2736</name>
    <name evidence="6" type="ORF">PSAL00342_LOCUS2737</name>
</gene>
<feature type="region of interest" description="Disordered" evidence="4">
    <location>
        <begin position="416"/>
        <end position="449"/>
    </location>
</feature>
<feature type="compositionally biased region" description="Basic and acidic residues" evidence="4">
    <location>
        <begin position="1"/>
        <end position="15"/>
    </location>
</feature>
<feature type="compositionally biased region" description="Acidic residues" evidence="4">
    <location>
        <begin position="543"/>
        <end position="553"/>
    </location>
</feature>
<feature type="compositionally biased region" description="Polar residues" evidence="4">
    <location>
        <begin position="151"/>
        <end position="165"/>
    </location>
</feature>
<keyword evidence="3" id="KW-0539">Nucleus</keyword>
<name>A0A6U9R434_9CHLO</name>
<dbReference type="InterPro" id="IPR006709">
    <property type="entry name" value="SSU_processome_Utp14"/>
</dbReference>
<organism evidence="6">
    <name type="scientific">Picocystis salinarum</name>
    <dbReference type="NCBI Taxonomy" id="88271"/>
    <lineage>
        <taxon>Eukaryota</taxon>
        <taxon>Viridiplantae</taxon>
        <taxon>Chlorophyta</taxon>
        <taxon>Picocystophyceae</taxon>
        <taxon>Picocystales</taxon>
        <taxon>Picocystaceae</taxon>
        <taxon>Picocystis</taxon>
    </lineage>
</organism>
<sequence length="893" mass="100401">MARERGIRKDNHDVYEAEEGTDAPEDRPGASRRHDRVPTLEYTLPDTYEDEEIDEEEAFDSEDEARWEGVRFGRSNSNRSKRKETHAAQVDTDTGSESEEEKEVYETDSEVEDVEDDDRYRKLLEDVKIGQGNKSKSARETLSEVYPESEFNLNPGTDQADGQQGVSIGDLLRGLGDSKGIAKVKKGLQKLETKAKPTEPPLPKGIREREQRKAGYEITKKDISKWKDLVKSNREKRTLVFAKPAEAMPKLTTAALAAKFQADNEMEKEVAGLLKEAKADTTQNVVEEEGLAMKSMTKAEMEERKDKLAKMRALMFYQEERSKRLKKIKSKEYHRRQNKTVEKVADRLAGLEDSDEDALQEEALKAEYARAEERLTLKHRNTSRWARRALKKGLHNSKPGVKEMLVEQMRIGEGLRQKILGKDGSGDSSGSESDEHAVEGEDVDGGNLKFKSETLKLLESGELDMPERGLFTLPFMKRAIEKKKREVEEEARNLLSQLDGEDAENGIASTPSDWDSAQVLEKQGGRRTYGREQKHNRGAGKEELEEDVYDEEEKERLENIQENLPASSGQDRPARRKEKATTAPELDYGAVLAKEKIRTPLAIQVPSSKKPPAKKTQGTTEEKSKKNGSKGNNKVENGKKKAKSKTKSAPSHSEKCDVQIAGLESKSQAAPTAPEPTVRKKSEAKSDAHEAAAAARREIDESRREKQAIANMSFVDEDVLEEFKNEKDDATGGELPQLQEFNIMPGWGAWSDQQRKPKWMIKAEEENKKKLEAAAAARKDANLPHVIISEKYDRKAAAHGSSTVPYPFTSKQAFEASIRMPIGKDFNTDLAFRNLSRPEVLTPGAGVIIEQLRHKEGKVPQKNVKGRKLNKRKLLEIAKATSVKNRPKHARLD</sequence>
<evidence type="ECO:0000256" key="4">
    <source>
        <dbReference type="SAM" id="MobiDB-lite"/>
    </source>
</evidence>
<protein>
    <recommendedName>
        <fullName evidence="7">U3 small nucleolar RNA-associated protein 14</fullName>
    </recommendedName>
</protein>
<reference evidence="6" key="1">
    <citation type="submission" date="2021-01" db="EMBL/GenBank/DDBJ databases">
        <authorList>
            <person name="Corre E."/>
            <person name="Pelletier E."/>
            <person name="Niang G."/>
            <person name="Scheremetjew M."/>
            <person name="Finn R."/>
            <person name="Kale V."/>
            <person name="Holt S."/>
            <person name="Cochrane G."/>
            <person name="Meng A."/>
            <person name="Brown T."/>
            <person name="Cohen L."/>
        </authorList>
    </citation>
    <scope>NUCLEOTIDE SEQUENCE</scope>
    <source>
        <strain evidence="6">CCMP1897</strain>
    </source>
</reference>
<evidence type="ECO:0000256" key="2">
    <source>
        <dbReference type="ARBA" id="ARBA00022553"/>
    </source>
</evidence>
<dbReference type="EMBL" id="HBIS01003049">
    <property type="protein sequence ID" value="CAE0608917.1"/>
    <property type="molecule type" value="Transcribed_RNA"/>
</dbReference>
<feature type="compositionally biased region" description="Acidic residues" evidence="4">
    <location>
        <begin position="94"/>
        <end position="117"/>
    </location>
</feature>
<dbReference type="GO" id="GO:0032040">
    <property type="term" value="C:small-subunit processome"/>
    <property type="evidence" value="ECO:0007669"/>
    <property type="project" value="InterPro"/>
</dbReference>
<feature type="region of interest" description="Disordered" evidence="4">
    <location>
        <begin position="1"/>
        <end position="118"/>
    </location>
</feature>
<evidence type="ECO:0000256" key="1">
    <source>
        <dbReference type="ARBA" id="ARBA00004604"/>
    </source>
</evidence>
<evidence type="ECO:0000313" key="6">
    <source>
        <dbReference type="EMBL" id="CAE0608918.1"/>
    </source>
</evidence>
<dbReference type="PANTHER" id="PTHR14150">
    <property type="entry name" value="U3 SMALL NUCLEOLAR RNA-ASSOCIATED PROTEIN 14"/>
    <property type="match status" value="1"/>
</dbReference>
<feature type="compositionally biased region" description="Basic and acidic residues" evidence="4">
    <location>
        <begin position="677"/>
        <end position="704"/>
    </location>
</feature>
<accession>A0A6U9R434</accession>
<dbReference type="AlphaFoldDB" id="A0A6U9R434"/>
<dbReference type="GO" id="GO:0006364">
    <property type="term" value="P:rRNA processing"/>
    <property type="evidence" value="ECO:0007669"/>
    <property type="project" value="InterPro"/>
</dbReference>
<dbReference type="Pfam" id="PF04615">
    <property type="entry name" value="Utp14"/>
    <property type="match status" value="1"/>
</dbReference>
<feature type="region of interest" description="Disordered" evidence="4">
    <location>
        <begin position="484"/>
        <end position="704"/>
    </location>
</feature>
<evidence type="ECO:0008006" key="7">
    <source>
        <dbReference type="Google" id="ProtNLM"/>
    </source>
</evidence>
<dbReference type="PANTHER" id="PTHR14150:SF12">
    <property type="entry name" value="U3 SMALL NUCLEOLAR RNA-ASSOCIATED PROTEIN 14 HOMOLOG A"/>
    <property type="match status" value="1"/>
</dbReference>
<feature type="region of interest" description="Disordered" evidence="4">
    <location>
        <begin position="132"/>
        <end position="165"/>
    </location>
</feature>
<feature type="region of interest" description="Disordered" evidence="4">
    <location>
        <begin position="191"/>
        <end position="213"/>
    </location>
</feature>
<evidence type="ECO:0000313" key="5">
    <source>
        <dbReference type="EMBL" id="CAE0608917.1"/>
    </source>
</evidence>
<keyword evidence="2" id="KW-0597">Phosphoprotein</keyword>
<evidence type="ECO:0000256" key="3">
    <source>
        <dbReference type="ARBA" id="ARBA00023242"/>
    </source>
</evidence>
<proteinExistence type="predicted"/>